<dbReference type="EC" id="4.2.1.96" evidence="3"/>
<dbReference type="GO" id="GO:0008124">
    <property type="term" value="F:4-alpha-hydroxytetrahydrobiopterin dehydratase activity"/>
    <property type="evidence" value="ECO:0007669"/>
    <property type="project" value="UniProtKB-EC"/>
</dbReference>
<dbReference type="SUPFAM" id="SSF55248">
    <property type="entry name" value="PCD-like"/>
    <property type="match status" value="1"/>
</dbReference>
<name>A0ABY7WCA1_9SPHI</name>
<accession>A0ABY7WCA1</accession>
<proteinExistence type="inferred from homology"/>
<dbReference type="EMBL" id="CP117880">
    <property type="protein sequence ID" value="WDF67291.1"/>
    <property type="molecule type" value="Genomic_DNA"/>
</dbReference>
<organism evidence="5 6">
    <name type="scientific">Sphingobacterium oryzagri</name>
    <dbReference type="NCBI Taxonomy" id="3025669"/>
    <lineage>
        <taxon>Bacteria</taxon>
        <taxon>Pseudomonadati</taxon>
        <taxon>Bacteroidota</taxon>
        <taxon>Sphingobacteriia</taxon>
        <taxon>Sphingobacteriales</taxon>
        <taxon>Sphingobacteriaceae</taxon>
        <taxon>Sphingobacterium</taxon>
    </lineage>
</organism>
<evidence type="ECO:0000313" key="5">
    <source>
        <dbReference type="EMBL" id="WDF67291.1"/>
    </source>
</evidence>
<dbReference type="PANTHER" id="PTHR12599">
    <property type="entry name" value="PTERIN-4-ALPHA-CARBINOLAMINE DEHYDRATASE"/>
    <property type="match status" value="1"/>
</dbReference>
<evidence type="ECO:0000256" key="2">
    <source>
        <dbReference type="ARBA" id="ARBA00006472"/>
    </source>
</evidence>
<comment type="similarity">
    <text evidence="2">Belongs to the pterin-4-alpha-carbinolamine dehydratase family.</text>
</comment>
<dbReference type="Gene3D" id="3.30.1360.20">
    <property type="entry name" value="Transcriptional coactivator/pterin dehydratase"/>
    <property type="match status" value="1"/>
</dbReference>
<comment type="catalytic activity">
    <reaction evidence="1">
        <text>(4aS,6R)-4a-hydroxy-L-erythro-5,6,7,8-tetrahydrobiopterin = (6R)-L-erythro-6,7-dihydrobiopterin + H2O</text>
        <dbReference type="Rhea" id="RHEA:11920"/>
        <dbReference type="ChEBI" id="CHEBI:15377"/>
        <dbReference type="ChEBI" id="CHEBI:15642"/>
        <dbReference type="ChEBI" id="CHEBI:43120"/>
        <dbReference type="EC" id="4.2.1.96"/>
    </reaction>
</comment>
<evidence type="ECO:0000256" key="4">
    <source>
        <dbReference type="ARBA" id="ARBA00023239"/>
    </source>
</evidence>
<dbReference type="Proteomes" id="UP001221558">
    <property type="component" value="Chromosome"/>
</dbReference>
<dbReference type="InterPro" id="IPR036428">
    <property type="entry name" value="PCD_sf"/>
</dbReference>
<dbReference type="PANTHER" id="PTHR12599:SF0">
    <property type="entry name" value="PTERIN-4-ALPHA-CARBINOLAMINE DEHYDRATASE"/>
    <property type="match status" value="1"/>
</dbReference>
<evidence type="ECO:0000313" key="6">
    <source>
        <dbReference type="Proteomes" id="UP001221558"/>
    </source>
</evidence>
<evidence type="ECO:0000256" key="1">
    <source>
        <dbReference type="ARBA" id="ARBA00001554"/>
    </source>
</evidence>
<keyword evidence="4 5" id="KW-0456">Lyase</keyword>
<keyword evidence="6" id="KW-1185">Reference proteome</keyword>
<dbReference type="RefSeq" id="WP_274266021.1">
    <property type="nucleotide sequence ID" value="NZ_CP117880.1"/>
</dbReference>
<dbReference type="Pfam" id="PF01329">
    <property type="entry name" value="Pterin_4a"/>
    <property type="match status" value="1"/>
</dbReference>
<sequence length="85" mass="10112">MRDHVSSVWKEIDNRLYQKFKFTDFSTAFAFMTQVALLAEAQQHHPLWKNVYNEVEIWLSTHDAGNKVTQKDRQLAESIDQIFLR</sequence>
<evidence type="ECO:0000256" key="3">
    <source>
        <dbReference type="ARBA" id="ARBA00013252"/>
    </source>
</evidence>
<protein>
    <recommendedName>
        <fullName evidence="3">4a-hydroxytetrahydrobiopterin dehydratase</fullName>
        <ecNumber evidence="3">4.2.1.96</ecNumber>
    </recommendedName>
</protein>
<dbReference type="InterPro" id="IPR001533">
    <property type="entry name" value="Pterin_deHydtase"/>
</dbReference>
<gene>
    <name evidence="5" type="ORF">PQ465_13355</name>
</gene>
<reference evidence="5 6" key="1">
    <citation type="submission" date="2023-02" db="EMBL/GenBank/DDBJ databases">
        <title>Genome sequence of Sphingobacterium sp. KACC 22765.</title>
        <authorList>
            <person name="Kim S."/>
            <person name="Heo J."/>
            <person name="Kwon S.-W."/>
        </authorList>
    </citation>
    <scope>NUCLEOTIDE SEQUENCE [LARGE SCALE GENOMIC DNA]</scope>
    <source>
        <strain evidence="5 6">KACC 22765</strain>
    </source>
</reference>